<feature type="repeat" description="PPR" evidence="2">
    <location>
        <begin position="290"/>
        <end position="324"/>
    </location>
</feature>
<name>A0A5J5BRI6_9ASTE</name>
<accession>A0A5J5BRI6</accession>
<dbReference type="NCBIfam" id="TIGR00756">
    <property type="entry name" value="PPR"/>
    <property type="match status" value="3"/>
</dbReference>
<feature type="region of interest" description="Disordered" evidence="3">
    <location>
        <begin position="1"/>
        <end position="21"/>
    </location>
</feature>
<dbReference type="Gene3D" id="1.25.40.10">
    <property type="entry name" value="Tetratricopeptide repeat domain"/>
    <property type="match status" value="3"/>
</dbReference>
<dbReference type="PANTHER" id="PTHR47926">
    <property type="entry name" value="PENTATRICOPEPTIDE REPEAT-CONTAINING PROTEIN"/>
    <property type="match status" value="1"/>
</dbReference>
<evidence type="ECO:0000256" key="3">
    <source>
        <dbReference type="SAM" id="MobiDB-lite"/>
    </source>
</evidence>
<protein>
    <recommendedName>
        <fullName evidence="6">Pentacotripeptide-repeat region of PRORP domain-containing protein</fullName>
    </recommendedName>
</protein>
<reference evidence="4 5" key="1">
    <citation type="submission" date="2019-09" db="EMBL/GenBank/DDBJ databases">
        <title>A chromosome-level genome assembly of the Chinese tupelo Nyssa sinensis.</title>
        <authorList>
            <person name="Yang X."/>
            <person name="Kang M."/>
            <person name="Yang Y."/>
            <person name="Xiong H."/>
            <person name="Wang M."/>
            <person name="Zhang Z."/>
            <person name="Wang Z."/>
            <person name="Wu H."/>
            <person name="Ma T."/>
            <person name="Liu J."/>
            <person name="Xi Z."/>
        </authorList>
    </citation>
    <scope>NUCLEOTIDE SEQUENCE [LARGE SCALE GENOMIC DNA]</scope>
    <source>
        <strain evidence="4">J267</strain>
        <tissue evidence="4">Leaf</tissue>
    </source>
</reference>
<dbReference type="EMBL" id="CM018033">
    <property type="protein sequence ID" value="KAA8544670.1"/>
    <property type="molecule type" value="Genomic_DNA"/>
</dbReference>
<proteinExistence type="predicted"/>
<sequence>MSGAEQNKMPNQSGIKSTGAAAVAEVEEEEAETALCMSLLNESKAMQVILSHNWFIRGFNSWALAIRNASSPDKALRLYCDMQRQSVPFDSFSILFTLKSCTRFQNLKLIHHIHAHLFKLGFNSHVFVATSLLHAYVVASFKDARALFDEIPERNSVTWNTMITGYAKVGDVEKARSVFEEMPWRDLASWSAMVAAYINNGNWNKGFTLFRDMVMIEQLKPDQVTLGSVLAGCAHMGSIGLLVGKSIHGFAVKNGWELNVELGTVVVDMYAKCGFLKNACLVFDMMQDRNVMSWTALICGSAQHGYGNEALAMFEMMKEVGVRPNELTFTGVLSACAQAGLVEEGRKYFKMIGEYGLERRIQHYGCMVDLFGKAGLLGEAYEVIKTMSLEPNVIMWSSFLSACKVHKQFEMAERVIELVLRMVRPENDGGVYTLICDLYVLREKWGDAERVRKLMVNQNVRKARGSSFIGSG</sequence>
<dbReference type="PANTHER" id="PTHR47926:SF452">
    <property type="entry name" value="PENTATRICOPEPTIDE REPEAT-CONTAINING PROTEIN"/>
    <property type="match status" value="1"/>
</dbReference>
<dbReference type="Pfam" id="PF13041">
    <property type="entry name" value="PPR_2"/>
    <property type="match status" value="1"/>
</dbReference>
<evidence type="ECO:0000313" key="5">
    <source>
        <dbReference type="Proteomes" id="UP000325577"/>
    </source>
</evidence>
<dbReference type="AlphaFoldDB" id="A0A5J5BRI6"/>
<evidence type="ECO:0000256" key="1">
    <source>
        <dbReference type="ARBA" id="ARBA00022737"/>
    </source>
</evidence>
<keyword evidence="5" id="KW-1185">Reference proteome</keyword>
<dbReference type="PROSITE" id="PS51375">
    <property type="entry name" value="PPR"/>
    <property type="match status" value="3"/>
</dbReference>
<dbReference type="OrthoDB" id="185373at2759"/>
<dbReference type="GO" id="GO:0009451">
    <property type="term" value="P:RNA modification"/>
    <property type="evidence" value="ECO:0007669"/>
    <property type="project" value="InterPro"/>
</dbReference>
<dbReference type="GO" id="GO:0003723">
    <property type="term" value="F:RNA binding"/>
    <property type="evidence" value="ECO:0007669"/>
    <property type="project" value="InterPro"/>
</dbReference>
<organism evidence="4 5">
    <name type="scientific">Nyssa sinensis</name>
    <dbReference type="NCBI Taxonomy" id="561372"/>
    <lineage>
        <taxon>Eukaryota</taxon>
        <taxon>Viridiplantae</taxon>
        <taxon>Streptophyta</taxon>
        <taxon>Embryophyta</taxon>
        <taxon>Tracheophyta</taxon>
        <taxon>Spermatophyta</taxon>
        <taxon>Magnoliopsida</taxon>
        <taxon>eudicotyledons</taxon>
        <taxon>Gunneridae</taxon>
        <taxon>Pentapetalae</taxon>
        <taxon>asterids</taxon>
        <taxon>Cornales</taxon>
        <taxon>Nyssaceae</taxon>
        <taxon>Nyssa</taxon>
    </lineage>
</organism>
<evidence type="ECO:0008006" key="6">
    <source>
        <dbReference type="Google" id="ProtNLM"/>
    </source>
</evidence>
<feature type="repeat" description="PPR" evidence="2">
    <location>
        <begin position="325"/>
        <end position="359"/>
    </location>
</feature>
<dbReference type="Proteomes" id="UP000325577">
    <property type="component" value="Linkage Group LG10"/>
</dbReference>
<dbReference type="FunFam" id="1.25.40.10:FF:001268">
    <property type="entry name" value="Pentatricopeptide repeat-containing protein, mitochondrial isoform A"/>
    <property type="match status" value="1"/>
</dbReference>
<evidence type="ECO:0000256" key="2">
    <source>
        <dbReference type="PROSITE-ProRule" id="PRU00708"/>
    </source>
</evidence>
<dbReference type="FunFam" id="1.25.40.10:FF:000790">
    <property type="entry name" value="Pentatricopeptide repeat-containing protein"/>
    <property type="match status" value="1"/>
</dbReference>
<dbReference type="InterPro" id="IPR046960">
    <property type="entry name" value="PPR_At4g14850-like_plant"/>
</dbReference>
<dbReference type="Pfam" id="PF20431">
    <property type="entry name" value="E_motif"/>
    <property type="match status" value="1"/>
</dbReference>
<dbReference type="Pfam" id="PF01535">
    <property type="entry name" value="PPR"/>
    <property type="match status" value="3"/>
</dbReference>
<feature type="repeat" description="PPR" evidence="2">
    <location>
        <begin position="155"/>
        <end position="189"/>
    </location>
</feature>
<gene>
    <name evidence="4" type="ORF">F0562_019483</name>
</gene>
<dbReference type="InterPro" id="IPR002885">
    <property type="entry name" value="PPR_rpt"/>
</dbReference>
<evidence type="ECO:0000313" key="4">
    <source>
        <dbReference type="EMBL" id="KAA8544670.1"/>
    </source>
</evidence>
<keyword evidence="1" id="KW-0677">Repeat</keyword>
<dbReference type="InterPro" id="IPR046848">
    <property type="entry name" value="E_motif"/>
</dbReference>
<dbReference type="InterPro" id="IPR011990">
    <property type="entry name" value="TPR-like_helical_dom_sf"/>
</dbReference>
<feature type="compositionally biased region" description="Polar residues" evidence="3">
    <location>
        <begin position="1"/>
        <end position="16"/>
    </location>
</feature>